<sequence length="316" mass="36032">MTNQPIGLLVMAYGTPRSPEEIEPYYTHIRRGRKPPEELLQDLKERYEAIGGISPLARITDEQVAALEKRLNERYGDGQFRAYLGLKHIDPFIEDGVRKMAADGITEAVSLVLAPHYSTFSVKSYNGRALAEAEKQGGPRIHTVDSWYKHPKFIDYWVKRVKETVQRIPEEKRGQTVTIFSAHSLPEKILQAGDPYPRQLEETARLVAEGAGIRDYAIGWQSAGNTPEPWLGPDVQDLTRELHQEKGYTSFIYCPLGFVAEHLEVLYDNDYECRMVCDEIGADYYRPPMPNARPEFIECLADVVSEKWADVSRRSQ</sequence>
<evidence type="ECO:0000256" key="12">
    <source>
        <dbReference type="HAMAP-Rule" id="MF_00323"/>
    </source>
</evidence>
<dbReference type="InterPro" id="IPR001015">
    <property type="entry name" value="Ferrochelatase"/>
</dbReference>
<feature type="binding site" evidence="12">
    <location>
        <position position="54"/>
    </location>
    <ligand>
        <name>Fe-coproporphyrin III</name>
        <dbReference type="ChEBI" id="CHEBI:68438"/>
    </ligand>
</feature>
<keyword evidence="10 12" id="KW-0627">Porphyrin biosynthesis</keyword>
<accession>A0A2T6BV76</accession>
<evidence type="ECO:0000256" key="2">
    <source>
        <dbReference type="ARBA" id="ARBA00007718"/>
    </source>
</evidence>
<reference evidence="14 15" key="1">
    <citation type="submission" date="2018-04" db="EMBL/GenBank/DDBJ databases">
        <title>Genomic Encyclopedia of Archaeal and Bacterial Type Strains, Phase II (KMG-II): from individual species to whole genera.</title>
        <authorList>
            <person name="Goeker M."/>
        </authorList>
    </citation>
    <scope>NUCLEOTIDE SEQUENCE [LARGE SCALE GENOMIC DNA]</scope>
    <source>
        <strain evidence="14 15">DSM 45787</strain>
    </source>
</reference>
<dbReference type="GO" id="GO:0005737">
    <property type="term" value="C:cytoplasm"/>
    <property type="evidence" value="ECO:0007669"/>
    <property type="project" value="UniProtKB-SubCell"/>
</dbReference>
<evidence type="ECO:0000256" key="3">
    <source>
        <dbReference type="ARBA" id="ARBA00013215"/>
    </source>
</evidence>
<comment type="subcellular location">
    <subcellularLocation>
        <location evidence="12">Cytoplasm</location>
    </subcellularLocation>
</comment>
<dbReference type="CDD" id="cd03411">
    <property type="entry name" value="Ferrochelatase_N"/>
    <property type="match status" value="1"/>
</dbReference>
<comment type="caution">
    <text evidence="14">The sequence shown here is derived from an EMBL/GenBank/DDBJ whole genome shotgun (WGS) entry which is preliminary data.</text>
</comment>
<feature type="binding site" evidence="12">
    <location>
        <position position="183"/>
    </location>
    <ligand>
        <name>Fe(2+)</name>
        <dbReference type="ChEBI" id="CHEBI:29033"/>
    </ligand>
</feature>
<dbReference type="FunFam" id="3.40.50.1400:FF:000009">
    <property type="entry name" value="Ferrochelatase"/>
    <property type="match status" value="1"/>
</dbReference>
<dbReference type="RefSeq" id="WP_108023300.1">
    <property type="nucleotide sequence ID" value="NZ_QBKR01000010.1"/>
</dbReference>
<proteinExistence type="inferred from homology"/>
<dbReference type="EMBL" id="QBKR01000010">
    <property type="protein sequence ID" value="PTX59979.1"/>
    <property type="molecule type" value="Genomic_DNA"/>
</dbReference>
<keyword evidence="5 12" id="KW-0963">Cytoplasm</keyword>
<feature type="binding site" description="axial binding residue" evidence="12">
    <location>
        <position position="13"/>
    </location>
    <ligand>
        <name>Fe-coproporphyrin III</name>
        <dbReference type="ChEBI" id="CHEBI:68438"/>
    </ligand>
    <ligandPart>
        <name>Fe</name>
        <dbReference type="ChEBI" id="CHEBI:18248"/>
    </ligandPart>
</feature>
<comment type="pathway">
    <text evidence="1 12">Porphyrin-containing compound metabolism; protoheme biosynthesis.</text>
</comment>
<comment type="function">
    <text evidence="12">Involved in coproporphyrin-dependent heme b biosynthesis. Catalyzes the insertion of ferrous iron into coproporphyrin III to form Fe-coproporphyrin III.</text>
</comment>
<evidence type="ECO:0000313" key="14">
    <source>
        <dbReference type="EMBL" id="PTX59979.1"/>
    </source>
</evidence>
<dbReference type="InterPro" id="IPR033659">
    <property type="entry name" value="Ferrochelatase_N"/>
</dbReference>
<protein>
    <recommendedName>
        <fullName evidence="4 12">Coproporphyrin III ferrochelatase</fullName>
        <ecNumber evidence="3 12">4.99.1.9</ecNumber>
    </recommendedName>
</protein>
<dbReference type="GO" id="GO:0006783">
    <property type="term" value="P:heme biosynthetic process"/>
    <property type="evidence" value="ECO:0007669"/>
    <property type="project" value="UniProtKB-UniRule"/>
</dbReference>
<evidence type="ECO:0000256" key="10">
    <source>
        <dbReference type="ARBA" id="ARBA00023244"/>
    </source>
</evidence>
<name>A0A2T6BV76_9BACL</name>
<keyword evidence="8 12" id="KW-0350">Heme biosynthesis</keyword>
<dbReference type="Proteomes" id="UP000244240">
    <property type="component" value="Unassembled WGS sequence"/>
</dbReference>
<evidence type="ECO:0000256" key="5">
    <source>
        <dbReference type="ARBA" id="ARBA00022490"/>
    </source>
</evidence>
<keyword evidence="9 12" id="KW-0456">Lyase</keyword>
<comment type="similarity">
    <text evidence="2 12 13">Belongs to the ferrochelatase family.</text>
</comment>
<evidence type="ECO:0000256" key="4">
    <source>
        <dbReference type="ARBA" id="ARBA00019484"/>
    </source>
</evidence>
<dbReference type="GO" id="GO:0004325">
    <property type="term" value="F:ferrochelatase activity"/>
    <property type="evidence" value="ECO:0007669"/>
    <property type="project" value="UniProtKB-UniRule"/>
</dbReference>
<dbReference type="PANTHER" id="PTHR11108">
    <property type="entry name" value="FERROCHELATASE"/>
    <property type="match status" value="1"/>
</dbReference>
<dbReference type="NCBIfam" id="TIGR00109">
    <property type="entry name" value="hemH"/>
    <property type="match status" value="1"/>
</dbReference>
<keyword evidence="15" id="KW-1185">Reference proteome</keyword>
<evidence type="ECO:0000256" key="1">
    <source>
        <dbReference type="ARBA" id="ARBA00004744"/>
    </source>
</evidence>
<keyword evidence="6 12" id="KW-0479">Metal-binding</keyword>
<dbReference type="GO" id="GO:0046872">
    <property type="term" value="F:metal ion binding"/>
    <property type="evidence" value="ECO:0007669"/>
    <property type="project" value="UniProtKB-KW"/>
</dbReference>
<organism evidence="14 15">
    <name type="scientific">Melghirimyces profundicolus</name>
    <dbReference type="NCBI Taxonomy" id="1242148"/>
    <lineage>
        <taxon>Bacteria</taxon>
        <taxon>Bacillati</taxon>
        <taxon>Bacillota</taxon>
        <taxon>Bacilli</taxon>
        <taxon>Bacillales</taxon>
        <taxon>Thermoactinomycetaceae</taxon>
        <taxon>Melghirimyces</taxon>
    </lineage>
</organism>
<dbReference type="PANTHER" id="PTHR11108:SF1">
    <property type="entry name" value="FERROCHELATASE, MITOCHONDRIAL"/>
    <property type="match status" value="1"/>
</dbReference>
<gene>
    <name evidence="12" type="primary">cpfC</name>
    <name evidence="14" type="ORF">C8P63_110124</name>
</gene>
<dbReference type="UniPathway" id="UPA00252"/>
<evidence type="ECO:0000313" key="15">
    <source>
        <dbReference type="Proteomes" id="UP000244240"/>
    </source>
</evidence>
<evidence type="ECO:0000256" key="9">
    <source>
        <dbReference type="ARBA" id="ARBA00023239"/>
    </source>
</evidence>
<evidence type="ECO:0000256" key="13">
    <source>
        <dbReference type="RuleBase" id="RU004185"/>
    </source>
</evidence>
<evidence type="ECO:0000256" key="7">
    <source>
        <dbReference type="ARBA" id="ARBA00023004"/>
    </source>
</evidence>
<dbReference type="HAMAP" id="MF_00323">
    <property type="entry name" value="Ferrochelatase"/>
    <property type="match status" value="1"/>
</dbReference>
<evidence type="ECO:0000256" key="6">
    <source>
        <dbReference type="ARBA" id="ARBA00022723"/>
    </source>
</evidence>
<keyword evidence="7 12" id="KW-0408">Iron</keyword>
<feature type="binding site" evidence="12">
    <location>
        <begin position="46"/>
        <end position="47"/>
    </location>
    <ligand>
        <name>Fe-coproporphyrin III</name>
        <dbReference type="ChEBI" id="CHEBI:68438"/>
    </ligand>
</feature>
<dbReference type="Gene3D" id="3.40.50.1400">
    <property type="match status" value="2"/>
</dbReference>
<dbReference type="OrthoDB" id="9776380at2"/>
<comment type="catalytic activity">
    <reaction evidence="11">
        <text>Fe-coproporphyrin III + 2 H(+) = coproporphyrin III + Fe(2+)</text>
        <dbReference type="Rhea" id="RHEA:49572"/>
        <dbReference type="ChEBI" id="CHEBI:15378"/>
        <dbReference type="ChEBI" id="CHEBI:29033"/>
        <dbReference type="ChEBI" id="CHEBI:68438"/>
        <dbReference type="ChEBI" id="CHEBI:131725"/>
        <dbReference type="EC" id="4.99.1.9"/>
    </reaction>
    <physiologicalReaction direction="right-to-left" evidence="11">
        <dbReference type="Rhea" id="RHEA:49574"/>
    </physiologicalReaction>
</comment>
<dbReference type="Pfam" id="PF00762">
    <property type="entry name" value="Ferrochelatase"/>
    <property type="match status" value="1"/>
</dbReference>
<evidence type="ECO:0000256" key="11">
    <source>
        <dbReference type="ARBA" id="ARBA00024536"/>
    </source>
</evidence>
<dbReference type="SUPFAM" id="SSF53800">
    <property type="entry name" value="Chelatase"/>
    <property type="match status" value="1"/>
</dbReference>
<feature type="binding site" evidence="12">
    <location>
        <position position="30"/>
    </location>
    <ligand>
        <name>Fe-coproporphyrin III</name>
        <dbReference type="ChEBI" id="CHEBI:68438"/>
    </ligand>
</feature>
<feature type="binding site" evidence="12">
    <location>
        <position position="125"/>
    </location>
    <ligand>
        <name>Fe-coproporphyrin III</name>
        <dbReference type="ChEBI" id="CHEBI:68438"/>
    </ligand>
</feature>
<feature type="binding site" evidence="12">
    <location>
        <position position="264"/>
    </location>
    <ligand>
        <name>Fe(2+)</name>
        <dbReference type="ChEBI" id="CHEBI:29033"/>
    </ligand>
</feature>
<dbReference type="CDD" id="cd00419">
    <property type="entry name" value="Ferrochelatase_C"/>
    <property type="match status" value="1"/>
</dbReference>
<evidence type="ECO:0000256" key="8">
    <source>
        <dbReference type="ARBA" id="ARBA00023133"/>
    </source>
</evidence>
<dbReference type="InterPro" id="IPR033644">
    <property type="entry name" value="Ferrochelatase_C"/>
</dbReference>
<dbReference type="NCBIfam" id="NF009095">
    <property type="entry name" value="PRK12435.1"/>
    <property type="match status" value="1"/>
</dbReference>
<dbReference type="AlphaFoldDB" id="A0A2T6BV76"/>
<dbReference type="EC" id="4.99.1.9" evidence="3 12"/>